<evidence type="ECO:0000259" key="2">
    <source>
        <dbReference type="Pfam" id="PF05970"/>
    </source>
</evidence>
<keyword evidence="1" id="KW-0378">Hydrolase</keyword>
<dbReference type="InterPro" id="IPR051055">
    <property type="entry name" value="PIF1_helicase"/>
</dbReference>
<dbReference type="OrthoDB" id="416437at2759"/>
<comment type="caution">
    <text evidence="3">The sequence shown here is derived from an EMBL/GenBank/DDBJ whole genome shotgun (WGS) entry which is preliminary data.</text>
</comment>
<dbReference type="Proteomes" id="UP000887116">
    <property type="component" value="Unassembled WGS sequence"/>
</dbReference>
<keyword evidence="1" id="KW-0547">Nucleotide-binding</keyword>
<dbReference type="PANTHER" id="PTHR47642">
    <property type="entry name" value="ATP-DEPENDENT DNA HELICASE"/>
    <property type="match status" value="1"/>
</dbReference>
<accession>A0A8X6H2U1</accession>
<comment type="similarity">
    <text evidence="1">Belongs to the helicase family.</text>
</comment>
<dbReference type="AlphaFoldDB" id="A0A8X6H2U1"/>
<dbReference type="GO" id="GO:0043139">
    <property type="term" value="F:5'-3' DNA helicase activity"/>
    <property type="evidence" value="ECO:0007669"/>
    <property type="project" value="UniProtKB-EC"/>
</dbReference>
<name>A0A8X6H2U1_TRICU</name>
<keyword evidence="1" id="KW-0227">DNA damage</keyword>
<gene>
    <name evidence="3" type="primary">PIF1</name>
    <name evidence="3" type="ORF">TNCT_309611</name>
</gene>
<organism evidence="3 4">
    <name type="scientific">Trichonephila clavata</name>
    <name type="common">Joro spider</name>
    <name type="synonym">Nephila clavata</name>
    <dbReference type="NCBI Taxonomy" id="2740835"/>
    <lineage>
        <taxon>Eukaryota</taxon>
        <taxon>Metazoa</taxon>
        <taxon>Ecdysozoa</taxon>
        <taxon>Arthropoda</taxon>
        <taxon>Chelicerata</taxon>
        <taxon>Arachnida</taxon>
        <taxon>Araneae</taxon>
        <taxon>Araneomorphae</taxon>
        <taxon>Entelegynae</taxon>
        <taxon>Araneoidea</taxon>
        <taxon>Nephilidae</taxon>
        <taxon>Trichonephila</taxon>
    </lineage>
</organism>
<dbReference type="GO" id="GO:0006310">
    <property type="term" value="P:DNA recombination"/>
    <property type="evidence" value="ECO:0007669"/>
    <property type="project" value="UniProtKB-KW"/>
</dbReference>
<dbReference type="GO" id="GO:0006281">
    <property type="term" value="P:DNA repair"/>
    <property type="evidence" value="ECO:0007669"/>
    <property type="project" value="UniProtKB-KW"/>
</dbReference>
<dbReference type="EMBL" id="BMAO01027029">
    <property type="protein sequence ID" value="GFR14105.1"/>
    <property type="molecule type" value="Genomic_DNA"/>
</dbReference>
<dbReference type="SUPFAM" id="SSF52540">
    <property type="entry name" value="P-loop containing nucleoside triphosphate hydrolases"/>
    <property type="match status" value="1"/>
</dbReference>
<protein>
    <recommendedName>
        <fullName evidence="1">ATP-dependent DNA helicase</fullName>
        <ecNumber evidence="1">5.6.2.3</ecNumber>
    </recommendedName>
</protein>
<proteinExistence type="inferred from homology"/>
<sequence>MNEYPEFDIVEITRKLGVNMLNCVEIVSQEAAWYFLREPMSKCSTVATTIPTMWTVDPCASTGKDAVAIDGTIVHIALKIYLPKLLPLSVEVDHQNRTLFRCIKVLIVNEISNFGAELLSQIDSRLKQITGNFSINFGGIDIILIGDLRQLPPIRATPIFKQQKQRIFGPILWHGLKFYELDQVMKQAK</sequence>
<dbReference type="EC" id="5.6.2.3" evidence="1"/>
<comment type="cofactor">
    <cofactor evidence="1">
        <name>Mg(2+)</name>
        <dbReference type="ChEBI" id="CHEBI:18420"/>
    </cofactor>
</comment>
<keyword evidence="1" id="KW-0233">DNA recombination</keyword>
<keyword evidence="1" id="KW-0234">DNA repair</keyword>
<evidence type="ECO:0000313" key="3">
    <source>
        <dbReference type="EMBL" id="GFR14105.1"/>
    </source>
</evidence>
<dbReference type="GO" id="GO:0005524">
    <property type="term" value="F:ATP binding"/>
    <property type="evidence" value="ECO:0007669"/>
    <property type="project" value="UniProtKB-KW"/>
</dbReference>
<dbReference type="InterPro" id="IPR010285">
    <property type="entry name" value="DNA_helicase_pif1-like_DEAD"/>
</dbReference>
<dbReference type="InterPro" id="IPR027417">
    <property type="entry name" value="P-loop_NTPase"/>
</dbReference>
<reference evidence="3" key="1">
    <citation type="submission" date="2020-07" db="EMBL/GenBank/DDBJ databases">
        <title>Multicomponent nature underlies the extraordinary mechanical properties of spider dragline silk.</title>
        <authorList>
            <person name="Kono N."/>
            <person name="Nakamura H."/>
            <person name="Mori M."/>
            <person name="Yoshida Y."/>
            <person name="Ohtoshi R."/>
            <person name="Malay A.D."/>
            <person name="Moran D.A.P."/>
            <person name="Tomita M."/>
            <person name="Numata K."/>
            <person name="Arakawa K."/>
        </authorList>
    </citation>
    <scope>NUCLEOTIDE SEQUENCE</scope>
</reference>
<evidence type="ECO:0000256" key="1">
    <source>
        <dbReference type="RuleBase" id="RU363044"/>
    </source>
</evidence>
<dbReference type="Pfam" id="PF05970">
    <property type="entry name" value="PIF1"/>
    <property type="match status" value="1"/>
</dbReference>
<keyword evidence="1 3" id="KW-0347">Helicase</keyword>
<comment type="catalytic activity">
    <reaction evidence="1">
        <text>ATP + H2O = ADP + phosphate + H(+)</text>
        <dbReference type="Rhea" id="RHEA:13065"/>
        <dbReference type="ChEBI" id="CHEBI:15377"/>
        <dbReference type="ChEBI" id="CHEBI:15378"/>
        <dbReference type="ChEBI" id="CHEBI:30616"/>
        <dbReference type="ChEBI" id="CHEBI:43474"/>
        <dbReference type="ChEBI" id="CHEBI:456216"/>
        <dbReference type="EC" id="5.6.2.3"/>
    </reaction>
</comment>
<dbReference type="GO" id="GO:0000723">
    <property type="term" value="P:telomere maintenance"/>
    <property type="evidence" value="ECO:0007669"/>
    <property type="project" value="InterPro"/>
</dbReference>
<dbReference type="Gene3D" id="3.40.50.300">
    <property type="entry name" value="P-loop containing nucleotide triphosphate hydrolases"/>
    <property type="match status" value="1"/>
</dbReference>
<keyword evidence="4" id="KW-1185">Reference proteome</keyword>
<feature type="domain" description="DNA helicase Pif1-like DEAD-box helicase" evidence="2">
    <location>
        <begin position="58"/>
        <end position="188"/>
    </location>
</feature>
<dbReference type="GO" id="GO:0016787">
    <property type="term" value="F:hydrolase activity"/>
    <property type="evidence" value="ECO:0007669"/>
    <property type="project" value="UniProtKB-KW"/>
</dbReference>
<evidence type="ECO:0000313" key="4">
    <source>
        <dbReference type="Proteomes" id="UP000887116"/>
    </source>
</evidence>
<keyword evidence="1" id="KW-0067">ATP-binding</keyword>